<organism evidence="3 4">
    <name type="scientific">Cytobacillus praedii</name>
    <dbReference type="NCBI Taxonomy" id="1742358"/>
    <lineage>
        <taxon>Bacteria</taxon>
        <taxon>Bacillati</taxon>
        <taxon>Bacillota</taxon>
        <taxon>Bacilli</taxon>
        <taxon>Bacillales</taxon>
        <taxon>Bacillaceae</taxon>
        <taxon>Cytobacillus</taxon>
    </lineage>
</organism>
<feature type="active site" evidence="1">
    <location>
        <position position="36"/>
    </location>
</feature>
<evidence type="ECO:0000313" key="4">
    <source>
        <dbReference type="Proteomes" id="UP000293846"/>
    </source>
</evidence>
<dbReference type="PANTHER" id="PTHR36934">
    <property type="entry name" value="BLR0278 PROTEIN"/>
    <property type="match status" value="1"/>
</dbReference>
<dbReference type="PIRSF" id="PIRSF014972">
    <property type="entry name" value="FlK"/>
    <property type="match status" value="1"/>
</dbReference>
<feature type="active site" evidence="1">
    <location>
        <position position="44"/>
    </location>
</feature>
<dbReference type="Gene3D" id="3.10.129.10">
    <property type="entry name" value="Hotdog Thioesterase"/>
    <property type="match status" value="1"/>
</dbReference>
<dbReference type="OrthoDB" id="6902891at2"/>
<reference evidence="3 4" key="1">
    <citation type="submission" date="2019-03" db="EMBL/GenBank/DDBJ databases">
        <authorList>
            <person name="Jensen L."/>
            <person name="Storgaard J."/>
            <person name="Sulaj E."/>
            <person name="Schramm A."/>
            <person name="Marshall I.P.G."/>
        </authorList>
    </citation>
    <scope>NUCLEOTIDE SEQUENCE [LARGE SCALE GENOMIC DNA]</scope>
    <source>
        <strain evidence="3 4">2017H2G3</strain>
    </source>
</reference>
<dbReference type="AlphaFoldDB" id="A0A4R1ANU4"/>
<dbReference type="InterPro" id="IPR029069">
    <property type="entry name" value="HotDog_dom_sf"/>
</dbReference>
<feature type="domain" description="Fluoroacetyl-CoA-specific thioesterase-like" evidence="2">
    <location>
        <begin position="17"/>
        <end position="119"/>
    </location>
</feature>
<dbReference type="SUPFAM" id="SSF54637">
    <property type="entry name" value="Thioesterase/thiol ester dehydrase-isomerase"/>
    <property type="match status" value="1"/>
</dbReference>
<protein>
    <submittedName>
        <fullName evidence="3">Thioesterase</fullName>
    </submittedName>
</protein>
<dbReference type="InterPro" id="IPR025540">
    <property type="entry name" value="FlK"/>
</dbReference>
<dbReference type="PANTHER" id="PTHR36934:SF1">
    <property type="entry name" value="THIOESTERASE DOMAIN-CONTAINING PROTEIN"/>
    <property type="match status" value="1"/>
</dbReference>
<dbReference type="CDD" id="cd03440">
    <property type="entry name" value="hot_dog"/>
    <property type="match status" value="1"/>
</dbReference>
<accession>A0A4R1ANU4</accession>
<comment type="caution">
    <text evidence="3">The sequence shown here is derived from an EMBL/GenBank/DDBJ whole genome shotgun (WGS) entry which is preliminary data.</text>
</comment>
<proteinExistence type="predicted"/>
<name>A0A4R1ANU4_9BACI</name>
<dbReference type="EMBL" id="SJTH01000065">
    <property type="protein sequence ID" value="TCJ01374.1"/>
    <property type="molecule type" value="Genomic_DNA"/>
</dbReference>
<dbReference type="Proteomes" id="UP000293846">
    <property type="component" value="Unassembled WGS sequence"/>
</dbReference>
<evidence type="ECO:0000313" key="3">
    <source>
        <dbReference type="EMBL" id="TCJ01374.1"/>
    </source>
</evidence>
<dbReference type="Pfam" id="PF22636">
    <property type="entry name" value="FlK"/>
    <property type="match status" value="1"/>
</dbReference>
<gene>
    <name evidence="3" type="ORF">E0Y62_24290</name>
</gene>
<keyword evidence="4" id="KW-1185">Reference proteome</keyword>
<dbReference type="STRING" id="1742358.GCA_001439605_05221"/>
<evidence type="ECO:0000259" key="2">
    <source>
        <dbReference type="Pfam" id="PF22636"/>
    </source>
</evidence>
<feature type="active site" evidence="1">
    <location>
        <position position="70"/>
    </location>
</feature>
<sequence>MKQRLKIGDIATVEVIVTPDMFAQFEGEIVHRVFSTVSMVYYMEWASRKIILPILEEHEEGMGGAVSVKHLAPSPEGSRLTITAAVSGLEENIVMTEVSVKHEERLIGTGEVKQFILPKRKIDSLLAKLEGS</sequence>
<dbReference type="RefSeq" id="WP_131238933.1">
    <property type="nucleotide sequence ID" value="NZ_SJTH01000065.1"/>
</dbReference>
<evidence type="ECO:0000256" key="1">
    <source>
        <dbReference type="PIRSR" id="PIRSR014972-1"/>
    </source>
</evidence>
<dbReference type="InterPro" id="IPR054485">
    <property type="entry name" value="FlK-like_dom"/>
</dbReference>